<sequence>MCTESFKLFVFVLMGEKRIITWNGDDVVAERGRYLCEGGESIAMMLVTERDASDAGDGHTRKRSEQEGGGDEQLHRRMNGRGGVGGGGGGGGGGDGGGGGGGGGGVAARLMMSQPL</sequence>
<evidence type="ECO:0000313" key="3">
    <source>
        <dbReference type="Proteomes" id="UP000265515"/>
    </source>
</evidence>
<organism evidence="2 3">
    <name type="scientific">Chara braunii</name>
    <name type="common">Braun's stonewort</name>
    <dbReference type="NCBI Taxonomy" id="69332"/>
    <lineage>
        <taxon>Eukaryota</taxon>
        <taxon>Viridiplantae</taxon>
        <taxon>Streptophyta</taxon>
        <taxon>Charophyceae</taxon>
        <taxon>Charales</taxon>
        <taxon>Characeae</taxon>
        <taxon>Chara</taxon>
    </lineage>
</organism>
<comment type="caution">
    <text evidence="2">The sequence shown here is derived from an EMBL/GenBank/DDBJ whole genome shotgun (WGS) entry which is preliminary data.</text>
</comment>
<name>A0A388L7L0_CHABU</name>
<proteinExistence type="predicted"/>
<feature type="compositionally biased region" description="Gly residues" evidence="1">
    <location>
        <begin position="80"/>
        <end position="106"/>
    </location>
</feature>
<feature type="region of interest" description="Disordered" evidence="1">
    <location>
        <begin position="50"/>
        <end position="116"/>
    </location>
</feature>
<dbReference type="Proteomes" id="UP000265515">
    <property type="component" value="Unassembled WGS sequence"/>
</dbReference>
<accession>A0A388L7L0</accession>
<evidence type="ECO:0000313" key="2">
    <source>
        <dbReference type="EMBL" id="GBG78285.1"/>
    </source>
</evidence>
<keyword evidence="3" id="KW-1185">Reference proteome</keyword>
<feature type="compositionally biased region" description="Basic and acidic residues" evidence="1">
    <location>
        <begin position="50"/>
        <end position="66"/>
    </location>
</feature>
<evidence type="ECO:0000256" key="1">
    <source>
        <dbReference type="SAM" id="MobiDB-lite"/>
    </source>
</evidence>
<dbReference type="EMBL" id="BFEA01000291">
    <property type="protein sequence ID" value="GBG78285.1"/>
    <property type="molecule type" value="Genomic_DNA"/>
</dbReference>
<dbReference type="AlphaFoldDB" id="A0A388L7L0"/>
<dbReference type="Gramene" id="GBG78285">
    <property type="protein sequence ID" value="GBG78285"/>
    <property type="gene ID" value="CBR_g26316"/>
</dbReference>
<gene>
    <name evidence="2" type="ORF">CBR_g26316</name>
</gene>
<reference evidence="2 3" key="1">
    <citation type="journal article" date="2018" name="Cell">
        <title>The Chara Genome: Secondary Complexity and Implications for Plant Terrestrialization.</title>
        <authorList>
            <person name="Nishiyama T."/>
            <person name="Sakayama H."/>
            <person name="Vries J.D."/>
            <person name="Buschmann H."/>
            <person name="Saint-Marcoux D."/>
            <person name="Ullrich K.K."/>
            <person name="Haas F.B."/>
            <person name="Vanderstraeten L."/>
            <person name="Becker D."/>
            <person name="Lang D."/>
            <person name="Vosolsobe S."/>
            <person name="Rombauts S."/>
            <person name="Wilhelmsson P.K.I."/>
            <person name="Janitza P."/>
            <person name="Kern R."/>
            <person name="Heyl A."/>
            <person name="Rumpler F."/>
            <person name="Villalobos L.I.A.C."/>
            <person name="Clay J.M."/>
            <person name="Skokan R."/>
            <person name="Toyoda A."/>
            <person name="Suzuki Y."/>
            <person name="Kagoshima H."/>
            <person name="Schijlen E."/>
            <person name="Tajeshwar N."/>
            <person name="Catarino B."/>
            <person name="Hetherington A.J."/>
            <person name="Saltykova A."/>
            <person name="Bonnot C."/>
            <person name="Breuninger H."/>
            <person name="Symeonidi A."/>
            <person name="Radhakrishnan G.V."/>
            <person name="Van Nieuwerburgh F."/>
            <person name="Deforce D."/>
            <person name="Chang C."/>
            <person name="Karol K.G."/>
            <person name="Hedrich R."/>
            <person name="Ulvskov P."/>
            <person name="Glockner G."/>
            <person name="Delwiche C.F."/>
            <person name="Petrasek J."/>
            <person name="Van de Peer Y."/>
            <person name="Friml J."/>
            <person name="Beilby M."/>
            <person name="Dolan L."/>
            <person name="Kohara Y."/>
            <person name="Sugano S."/>
            <person name="Fujiyama A."/>
            <person name="Delaux P.-M."/>
            <person name="Quint M."/>
            <person name="TheiBen G."/>
            <person name="Hagemann M."/>
            <person name="Harholt J."/>
            <person name="Dunand C."/>
            <person name="Zachgo S."/>
            <person name="Langdale J."/>
            <person name="Maumus F."/>
            <person name="Straeten D.V.D."/>
            <person name="Gould S.B."/>
            <person name="Rensing S.A."/>
        </authorList>
    </citation>
    <scope>NUCLEOTIDE SEQUENCE [LARGE SCALE GENOMIC DNA]</scope>
    <source>
        <strain evidence="2 3">S276</strain>
    </source>
</reference>
<protein>
    <submittedName>
        <fullName evidence="2">Uncharacterized protein</fullName>
    </submittedName>
</protein>